<dbReference type="KEGG" id="ntp:CRH09_01610"/>
<feature type="domain" description="Antirepressor protein C-terminal" evidence="1">
    <location>
        <begin position="130"/>
        <end position="241"/>
    </location>
</feature>
<evidence type="ECO:0000313" key="3">
    <source>
        <dbReference type="Proteomes" id="UP000221961"/>
    </source>
</evidence>
<accession>A0A291RW05</accession>
<proteinExistence type="predicted"/>
<sequence length="247" mass="27803">MVAAYYQVPKETIRSVASNHRAELESDGYRVLTRAMFESWFGQLSNLDPRARQIALFPRRAVLRVGMLLRDSEQARRVRDYLLDTEHASRATTAGTPATLAGPELLAHAVLEAQALLAARDSEITQLSDRIALDAPKIAYVDQYVADADLLKLRVVAASNGVGEQWLRELLIERGWIYAETETRWSESKGCKETRRRYSAYAHKRAYFRPVEVHESPRFRGEVMHTLKVTPAGAEAIARLVAADHAD</sequence>
<dbReference type="InterPro" id="IPR005039">
    <property type="entry name" value="Ant_C"/>
</dbReference>
<protein>
    <recommendedName>
        <fullName evidence="1">Antirepressor protein C-terminal domain-containing protein</fullName>
    </recommendedName>
</protein>
<evidence type="ECO:0000259" key="1">
    <source>
        <dbReference type="Pfam" id="PF03374"/>
    </source>
</evidence>
<dbReference type="Proteomes" id="UP000221961">
    <property type="component" value="Chromosome"/>
</dbReference>
<name>A0A291RW05_9NOCA</name>
<reference evidence="2 3" key="1">
    <citation type="submission" date="2017-10" db="EMBL/GenBank/DDBJ databases">
        <title>Comparative genomics between pathogenic Norcardia.</title>
        <authorList>
            <person name="Zeng L."/>
        </authorList>
    </citation>
    <scope>NUCLEOTIDE SEQUENCE [LARGE SCALE GENOMIC DNA]</scope>
    <source>
        <strain evidence="2 3">NC_YFY_NT001</strain>
    </source>
</reference>
<organism evidence="2 3">
    <name type="scientific">Nocardia terpenica</name>
    <dbReference type="NCBI Taxonomy" id="455432"/>
    <lineage>
        <taxon>Bacteria</taxon>
        <taxon>Bacillati</taxon>
        <taxon>Actinomycetota</taxon>
        <taxon>Actinomycetes</taxon>
        <taxon>Mycobacteriales</taxon>
        <taxon>Nocardiaceae</taxon>
        <taxon>Nocardia</taxon>
    </lineage>
</organism>
<gene>
    <name evidence="2" type="ORF">CRH09_01610</name>
</gene>
<dbReference type="GO" id="GO:0003677">
    <property type="term" value="F:DNA binding"/>
    <property type="evidence" value="ECO:0007669"/>
    <property type="project" value="InterPro"/>
</dbReference>
<dbReference type="Pfam" id="PF03374">
    <property type="entry name" value="ANT"/>
    <property type="match status" value="1"/>
</dbReference>
<dbReference type="EMBL" id="CP023778">
    <property type="protein sequence ID" value="ATL71414.1"/>
    <property type="molecule type" value="Genomic_DNA"/>
</dbReference>
<dbReference type="AlphaFoldDB" id="A0A291RW05"/>
<evidence type="ECO:0000313" key="2">
    <source>
        <dbReference type="EMBL" id="ATL71414.1"/>
    </source>
</evidence>